<comment type="subcellular location">
    <subcellularLocation>
        <location evidence="1">Membrane</location>
        <topology evidence="1">Multi-pass membrane protein</topology>
    </subcellularLocation>
</comment>
<keyword evidence="4" id="KW-0378">Hydrolase</keyword>
<dbReference type="PANTHER" id="PTHR43731">
    <property type="entry name" value="RHOMBOID PROTEASE"/>
    <property type="match status" value="1"/>
</dbReference>
<keyword evidence="9" id="KW-0645">Protease</keyword>
<organism evidence="9 10">
    <name type="scientific">Blautia intestinalis</name>
    <dbReference type="NCBI Taxonomy" id="2763028"/>
    <lineage>
        <taxon>Bacteria</taxon>
        <taxon>Bacillati</taxon>
        <taxon>Bacillota</taxon>
        <taxon>Clostridia</taxon>
        <taxon>Lachnospirales</taxon>
        <taxon>Lachnospiraceae</taxon>
        <taxon>Blautia</taxon>
    </lineage>
</organism>
<dbReference type="InterPro" id="IPR022764">
    <property type="entry name" value="Peptidase_S54_rhomboid_dom"/>
</dbReference>
<feature type="domain" description="Peptidase S54 rhomboid" evidence="8">
    <location>
        <begin position="54"/>
        <end position="193"/>
    </location>
</feature>
<keyword evidence="3 7" id="KW-0812">Transmembrane</keyword>
<evidence type="ECO:0000313" key="10">
    <source>
        <dbReference type="Proteomes" id="UP000633936"/>
    </source>
</evidence>
<feature type="transmembrane region" description="Helical" evidence="7">
    <location>
        <begin position="56"/>
        <end position="83"/>
    </location>
</feature>
<dbReference type="SUPFAM" id="SSF144091">
    <property type="entry name" value="Rhomboid-like"/>
    <property type="match status" value="1"/>
</dbReference>
<gene>
    <name evidence="9" type="ORF">H8Z79_14155</name>
</gene>
<evidence type="ECO:0000256" key="6">
    <source>
        <dbReference type="ARBA" id="ARBA00023136"/>
    </source>
</evidence>
<dbReference type="RefSeq" id="WP_182279262.1">
    <property type="nucleotide sequence ID" value="NZ_JACOQE010000012.1"/>
</dbReference>
<feature type="transmembrane region" description="Helical" evidence="7">
    <location>
        <begin position="12"/>
        <end position="31"/>
    </location>
</feature>
<evidence type="ECO:0000256" key="1">
    <source>
        <dbReference type="ARBA" id="ARBA00004141"/>
    </source>
</evidence>
<keyword evidence="6 7" id="KW-0472">Membrane</keyword>
<dbReference type="InterPro" id="IPR035952">
    <property type="entry name" value="Rhomboid-like_sf"/>
</dbReference>
<accession>A0ABR7I4W1</accession>
<reference evidence="9 10" key="1">
    <citation type="submission" date="2020-08" db="EMBL/GenBank/DDBJ databases">
        <title>Genome public.</title>
        <authorList>
            <person name="Liu C."/>
            <person name="Sun Q."/>
        </authorList>
    </citation>
    <scope>NUCLEOTIDE SEQUENCE [LARGE SCALE GENOMIC DNA]</scope>
    <source>
        <strain evidence="9 10">27-44</strain>
    </source>
</reference>
<evidence type="ECO:0000256" key="7">
    <source>
        <dbReference type="SAM" id="Phobius"/>
    </source>
</evidence>
<evidence type="ECO:0000256" key="2">
    <source>
        <dbReference type="ARBA" id="ARBA00009045"/>
    </source>
</evidence>
<comment type="caution">
    <text evidence="9">The sequence shown here is derived from an EMBL/GenBank/DDBJ whole genome shotgun (WGS) entry which is preliminary data.</text>
</comment>
<dbReference type="Gene3D" id="1.20.1540.10">
    <property type="entry name" value="Rhomboid-like"/>
    <property type="match status" value="1"/>
</dbReference>
<keyword evidence="10" id="KW-1185">Reference proteome</keyword>
<protein>
    <submittedName>
        <fullName evidence="9">Rhomboid family intramembrane serine protease</fullName>
    </submittedName>
</protein>
<dbReference type="Pfam" id="PF01694">
    <property type="entry name" value="Rhomboid"/>
    <property type="match status" value="1"/>
</dbReference>
<sequence>MIYMEEIKKEPVTVGLILINIIVFLAVEFSGSSQNTIHMLDCGAAYTPMIIEGGEYYRLFTCMFLHFGIEHLLNNMLVLFVLGSRLERVIGKIKFLIIYLVGGLLGNVISVLVELKSMDFAVSAGASGAVFAVMGAMIYIVVRNKGWLGDLSARQILVMAFFSLYYGFTSTGVDNTAHVAGLVCGMMISILLYHPRGRRI</sequence>
<feature type="transmembrane region" description="Helical" evidence="7">
    <location>
        <begin position="151"/>
        <end position="169"/>
    </location>
</feature>
<evidence type="ECO:0000259" key="8">
    <source>
        <dbReference type="Pfam" id="PF01694"/>
    </source>
</evidence>
<evidence type="ECO:0000256" key="5">
    <source>
        <dbReference type="ARBA" id="ARBA00022989"/>
    </source>
</evidence>
<comment type="similarity">
    <text evidence="2">Belongs to the peptidase S54 family.</text>
</comment>
<proteinExistence type="inferred from homology"/>
<dbReference type="InterPro" id="IPR050925">
    <property type="entry name" value="Rhomboid_protease_S54"/>
</dbReference>
<feature type="transmembrane region" description="Helical" evidence="7">
    <location>
        <begin position="95"/>
        <end position="115"/>
    </location>
</feature>
<name>A0ABR7I4W1_9FIRM</name>
<dbReference type="EMBL" id="JACOQE010000012">
    <property type="protein sequence ID" value="MBC5741558.1"/>
    <property type="molecule type" value="Genomic_DNA"/>
</dbReference>
<dbReference type="GO" id="GO:0008233">
    <property type="term" value="F:peptidase activity"/>
    <property type="evidence" value="ECO:0007669"/>
    <property type="project" value="UniProtKB-KW"/>
</dbReference>
<keyword evidence="5 7" id="KW-1133">Transmembrane helix</keyword>
<feature type="transmembrane region" description="Helical" evidence="7">
    <location>
        <begin position="121"/>
        <end position="142"/>
    </location>
</feature>
<evidence type="ECO:0000313" key="9">
    <source>
        <dbReference type="EMBL" id="MBC5741558.1"/>
    </source>
</evidence>
<evidence type="ECO:0000256" key="3">
    <source>
        <dbReference type="ARBA" id="ARBA00022692"/>
    </source>
</evidence>
<evidence type="ECO:0000256" key="4">
    <source>
        <dbReference type="ARBA" id="ARBA00022801"/>
    </source>
</evidence>
<dbReference type="GO" id="GO:0006508">
    <property type="term" value="P:proteolysis"/>
    <property type="evidence" value="ECO:0007669"/>
    <property type="project" value="UniProtKB-KW"/>
</dbReference>
<feature type="transmembrane region" description="Helical" evidence="7">
    <location>
        <begin position="175"/>
        <end position="193"/>
    </location>
</feature>
<dbReference type="PANTHER" id="PTHR43731:SF14">
    <property type="entry name" value="PRESENILIN-ASSOCIATED RHOMBOID-LIKE PROTEIN, MITOCHONDRIAL"/>
    <property type="match status" value="1"/>
</dbReference>
<dbReference type="Proteomes" id="UP000633936">
    <property type="component" value="Unassembled WGS sequence"/>
</dbReference>